<evidence type="ECO:0000313" key="8">
    <source>
        <dbReference type="Proteomes" id="UP000030651"/>
    </source>
</evidence>
<dbReference type="GO" id="GO:0046872">
    <property type="term" value="F:metal ion binding"/>
    <property type="evidence" value="ECO:0007669"/>
    <property type="project" value="UniProtKB-KW"/>
</dbReference>
<feature type="domain" description="Metallo-beta-lactamase" evidence="6">
    <location>
        <begin position="17"/>
        <end position="234"/>
    </location>
</feature>
<dbReference type="SMART" id="SM00849">
    <property type="entry name" value="Lactamase_B"/>
    <property type="match status" value="1"/>
</dbReference>
<dbReference type="AlphaFoldDB" id="W3XGS5"/>
<keyword evidence="4" id="KW-0378">Hydrolase</keyword>
<gene>
    <name evidence="7" type="ORF">PFICI_03303</name>
</gene>
<evidence type="ECO:0000256" key="5">
    <source>
        <dbReference type="ARBA" id="ARBA00022833"/>
    </source>
</evidence>
<evidence type="ECO:0000256" key="2">
    <source>
        <dbReference type="ARBA" id="ARBA00007749"/>
    </source>
</evidence>
<name>W3XGS5_PESFW</name>
<dbReference type="SUPFAM" id="SSF56281">
    <property type="entry name" value="Metallo-hydrolase/oxidoreductase"/>
    <property type="match status" value="1"/>
</dbReference>
<dbReference type="Pfam" id="PF00753">
    <property type="entry name" value="Lactamase_B"/>
    <property type="match status" value="1"/>
</dbReference>
<dbReference type="HOGENOM" id="CLU_030571_3_5_1"/>
<dbReference type="InParanoid" id="W3XGS5"/>
<dbReference type="GO" id="GO:0016787">
    <property type="term" value="F:hydrolase activity"/>
    <property type="evidence" value="ECO:0007669"/>
    <property type="project" value="UniProtKB-KW"/>
</dbReference>
<dbReference type="EMBL" id="KI912110">
    <property type="protein sequence ID" value="ETS85278.1"/>
    <property type="molecule type" value="Genomic_DNA"/>
</dbReference>
<dbReference type="PANTHER" id="PTHR42978:SF7">
    <property type="entry name" value="METALLO-HYDROLASE RV2300C-RELATED"/>
    <property type="match status" value="1"/>
</dbReference>
<keyword evidence="5" id="KW-0862">Zinc</keyword>
<dbReference type="KEGG" id="pfy:PFICI_03303"/>
<dbReference type="Gene3D" id="3.60.15.10">
    <property type="entry name" value="Ribonuclease Z/Hydroxyacylglutathione hydrolase-like"/>
    <property type="match status" value="1"/>
</dbReference>
<comment type="similarity">
    <text evidence="2">Belongs to the metallo-beta-lactamase superfamily.</text>
</comment>
<dbReference type="STRING" id="1229662.W3XGS5"/>
<dbReference type="InterPro" id="IPR051013">
    <property type="entry name" value="MBL_superfamily_lactonases"/>
</dbReference>
<accession>W3XGS5</accession>
<proteinExistence type="inferred from homology"/>
<dbReference type="InterPro" id="IPR036866">
    <property type="entry name" value="RibonucZ/Hydroxyglut_hydro"/>
</dbReference>
<evidence type="ECO:0000256" key="4">
    <source>
        <dbReference type="ARBA" id="ARBA00022801"/>
    </source>
</evidence>
<dbReference type="PANTHER" id="PTHR42978">
    <property type="entry name" value="QUORUM-QUENCHING LACTONASE YTNP-RELATED-RELATED"/>
    <property type="match status" value="1"/>
</dbReference>
<dbReference type="GeneID" id="19268316"/>
<dbReference type="eggNOG" id="ENOG502SV5V">
    <property type="taxonomic scope" value="Eukaryota"/>
</dbReference>
<evidence type="ECO:0000313" key="7">
    <source>
        <dbReference type="EMBL" id="ETS85278.1"/>
    </source>
</evidence>
<comment type="cofactor">
    <cofactor evidence="1">
        <name>Zn(2+)</name>
        <dbReference type="ChEBI" id="CHEBI:29105"/>
    </cofactor>
</comment>
<keyword evidence="3" id="KW-0479">Metal-binding</keyword>
<reference evidence="8" key="1">
    <citation type="journal article" date="2015" name="BMC Genomics">
        <title>Genomic and transcriptomic analysis of the endophytic fungus Pestalotiopsis fici reveals its lifestyle and high potential for synthesis of natural products.</title>
        <authorList>
            <person name="Wang X."/>
            <person name="Zhang X."/>
            <person name="Liu L."/>
            <person name="Xiang M."/>
            <person name="Wang W."/>
            <person name="Sun X."/>
            <person name="Che Y."/>
            <person name="Guo L."/>
            <person name="Liu G."/>
            <person name="Guo L."/>
            <person name="Wang C."/>
            <person name="Yin W.B."/>
            <person name="Stadler M."/>
            <person name="Zhang X."/>
            <person name="Liu X."/>
        </authorList>
    </citation>
    <scope>NUCLEOTIDE SEQUENCE [LARGE SCALE GENOMIC DNA]</scope>
    <source>
        <strain evidence="8">W106-1 / CGMCC3.15140</strain>
    </source>
</reference>
<protein>
    <recommendedName>
        <fullName evidence="6">Metallo-beta-lactamase domain-containing protein</fullName>
    </recommendedName>
</protein>
<keyword evidence="8" id="KW-1185">Reference proteome</keyword>
<evidence type="ECO:0000259" key="6">
    <source>
        <dbReference type="SMART" id="SM00849"/>
    </source>
</evidence>
<dbReference type="InterPro" id="IPR001279">
    <property type="entry name" value="Metallo-B-lactamas"/>
</dbReference>
<sequence length="252" mass="28353">MRKLDMARDNRWTEPWPIFAFLIRHSTGNYLVDTGDTWRNSVPGYLPKLIRDNVKVLVAPHEEIGERLKSMGLDPDKDIKSVIMSHLHHDHAGGLHHFPHSRILVSAENYKEATSLIGSKVGYLPNQWPVWFKPELFDYQHISVGPFAKSLSITDDGAITIVPTPGHAPGHASIIVKGSDGITYFIGADVSCSERNIRDNVADGVTWQPELSLQTLAKVRQFASQQPTIILCSHDPINWERMEKGQVFAKFQ</sequence>
<dbReference type="Proteomes" id="UP000030651">
    <property type="component" value="Unassembled WGS sequence"/>
</dbReference>
<evidence type="ECO:0000256" key="1">
    <source>
        <dbReference type="ARBA" id="ARBA00001947"/>
    </source>
</evidence>
<evidence type="ECO:0000256" key="3">
    <source>
        <dbReference type="ARBA" id="ARBA00022723"/>
    </source>
</evidence>
<dbReference type="OrthoDB" id="10250730at2759"/>
<dbReference type="CDD" id="cd07729">
    <property type="entry name" value="AHL_lactonase_MBL-fold"/>
    <property type="match status" value="1"/>
</dbReference>
<dbReference type="RefSeq" id="XP_007830075.1">
    <property type="nucleotide sequence ID" value="XM_007831884.1"/>
</dbReference>
<organism evidence="7 8">
    <name type="scientific">Pestalotiopsis fici (strain W106-1 / CGMCC3.15140)</name>
    <dbReference type="NCBI Taxonomy" id="1229662"/>
    <lineage>
        <taxon>Eukaryota</taxon>
        <taxon>Fungi</taxon>
        <taxon>Dikarya</taxon>
        <taxon>Ascomycota</taxon>
        <taxon>Pezizomycotina</taxon>
        <taxon>Sordariomycetes</taxon>
        <taxon>Xylariomycetidae</taxon>
        <taxon>Amphisphaeriales</taxon>
        <taxon>Sporocadaceae</taxon>
        <taxon>Pestalotiopsis</taxon>
    </lineage>
</organism>